<dbReference type="InterPro" id="IPR012336">
    <property type="entry name" value="Thioredoxin-like_fold"/>
</dbReference>
<keyword evidence="5" id="KW-0676">Redox-active center</keyword>
<organism evidence="9 10">
    <name type="scientific">Streptomyces boetiae</name>
    <dbReference type="NCBI Taxonomy" id="3075541"/>
    <lineage>
        <taxon>Bacteria</taxon>
        <taxon>Bacillati</taxon>
        <taxon>Actinomycetota</taxon>
        <taxon>Actinomycetes</taxon>
        <taxon>Kitasatosporales</taxon>
        <taxon>Streptomycetaceae</taxon>
        <taxon>Streptomyces</taxon>
    </lineage>
</organism>
<evidence type="ECO:0000256" key="5">
    <source>
        <dbReference type="ARBA" id="ARBA00023284"/>
    </source>
</evidence>
<feature type="compositionally biased region" description="Gly residues" evidence="6">
    <location>
        <begin position="34"/>
        <end position="52"/>
    </location>
</feature>
<keyword evidence="4" id="KW-1015">Disulfide bond</keyword>
<evidence type="ECO:0000313" key="10">
    <source>
        <dbReference type="Proteomes" id="UP001183388"/>
    </source>
</evidence>
<evidence type="ECO:0000256" key="4">
    <source>
        <dbReference type="ARBA" id="ARBA00023157"/>
    </source>
</evidence>
<dbReference type="InterPro" id="IPR036249">
    <property type="entry name" value="Thioredoxin-like_sf"/>
</dbReference>
<dbReference type="Gene3D" id="3.40.30.10">
    <property type="entry name" value="Glutaredoxin"/>
    <property type="match status" value="1"/>
</dbReference>
<dbReference type="RefSeq" id="WP_311631464.1">
    <property type="nucleotide sequence ID" value="NZ_JAVREN010000023.1"/>
</dbReference>
<dbReference type="PANTHER" id="PTHR13887">
    <property type="entry name" value="GLUTATHIONE S-TRANSFERASE KAPPA"/>
    <property type="match status" value="1"/>
</dbReference>
<gene>
    <name evidence="9" type="ORF">RM780_16330</name>
</gene>
<comment type="caution">
    <text evidence="9">The sequence shown here is derived from an EMBL/GenBank/DDBJ whole genome shotgun (WGS) entry which is preliminary data.</text>
</comment>
<evidence type="ECO:0000256" key="1">
    <source>
        <dbReference type="ARBA" id="ARBA00005791"/>
    </source>
</evidence>
<evidence type="ECO:0000256" key="3">
    <source>
        <dbReference type="ARBA" id="ARBA00023002"/>
    </source>
</evidence>
<evidence type="ECO:0000256" key="7">
    <source>
        <dbReference type="SAM" id="Phobius"/>
    </source>
</evidence>
<dbReference type="SUPFAM" id="SSF52833">
    <property type="entry name" value="Thioredoxin-like"/>
    <property type="match status" value="1"/>
</dbReference>
<feature type="domain" description="Thioredoxin-like fold" evidence="8">
    <location>
        <begin position="109"/>
        <end position="276"/>
    </location>
</feature>
<evidence type="ECO:0000259" key="8">
    <source>
        <dbReference type="Pfam" id="PF13462"/>
    </source>
</evidence>
<sequence>MPVARTRKPKKAQKAQKARRSRKAQGTQRARNDSGGGGRGRGPRPGRGPGESGGRRRLAAALLAGVLVCVLALGALAVLRPGDDGEGGGGVRTLPEGHPALELARRDAEDPLALGPADAPVVMIEYVDFQDAFAGIHARETWDDLVGEYVETGVLRIEFRNYPIFGPESDAAARASWAAGRQNCFWAFYRAALGEEFHRDSGRFSEEGVRELAEEAGVPDLERFVADMESEEAGEAVARDAEEAYGLGITSTPSFLVNGHPLQGARPFAEFQELIDPLYEASQ</sequence>
<protein>
    <submittedName>
        <fullName evidence="9">Thioredoxin domain-containing protein</fullName>
    </submittedName>
</protein>
<keyword evidence="7" id="KW-0812">Transmembrane</keyword>
<keyword evidence="3" id="KW-0560">Oxidoreductase</keyword>
<feature type="transmembrane region" description="Helical" evidence="7">
    <location>
        <begin position="58"/>
        <end position="79"/>
    </location>
</feature>
<evidence type="ECO:0000256" key="2">
    <source>
        <dbReference type="ARBA" id="ARBA00022729"/>
    </source>
</evidence>
<keyword evidence="2" id="KW-0732">Signal</keyword>
<evidence type="ECO:0000256" key="6">
    <source>
        <dbReference type="SAM" id="MobiDB-lite"/>
    </source>
</evidence>
<evidence type="ECO:0000313" key="9">
    <source>
        <dbReference type="EMBL" id="MDT0308513.1"/>
    </source>
</evidence>
<keyword evidence="7" id="KW-0472">Membrane</keyword>
<accession>A0ABU2LBD0</accession>
<feature type="region of interest" description="Disordered" evidence="6">
    <location>
        <begin position="1"/>
        <end position="54"/>
    </location>
</feature>
<dbReference type="Pfam" id="PF13462">
    <property type="entry name" value="Thioredoxin_4"/>
    <property type="match status" value="1"/>
</dbReference>
<dbReference type="PANTHER" id="PTHR13887:SF14">
    <property type="entry name" value="DISULFIDE BOND FORMATION PROTEIN D"/>
    <property type="match status" value="1"/>
</dbReference>
<dbReference type="EMBL" id="JAVREN010000023">
    <property type="protein sequence ID" value="MDT0308513.1"/>
    <property type="molecule type" value="Genomic_DNA"/>
</dbReference>
<proteinExistence type="inferred from homology"/>
<comment type="similarity">
    <text evidence="1">Belongs to the thioredoxin family. DsbA subfamily.</text>
</comment>
<name>A0ABU2LBD0_9ACTN</name>
<reference evidence="10" key="1">
    <citation type="submission" date="2023-07" db="EMBL/GenBank/DDBJ databases">
        <title>30 novel species of actinomycetes from the DSMZ collection.</title>
        <authorList>
            <person name="Nouioui I."/>
        </authorList>
    </citation>
    <scope>NUCLEOTIDE SEQUENCE [LARGE SCALE GENOMIC DNA]</scope>
    <source>
        <strain evidence="10">DSM 44917</strain>
    </source>
</reference>
<keyword evidence="7" id="KW-1133">Transmembrane helix</keyword>
<keyword evidence="10" id="KW-1185">Reference proteome</keyword>
<dbReference type="Proteomes" id="UP001183388">
    <property type="component" value="Unassembled WGS sequence"/>
</dbReference>
<feature type="compositionally biased region" description="Basic residues" evidence="6">
    <location>
        <begin position="1"/>
        <end position="23"/>
    </location>
</feature>